<dbReference type="RefSeq" id="WP_083190500.1">
    <property type="nucleotide sequence ID" value="NZ_CP014989.1"/>
</dbReference>
<dbReference type="Pfam" id="PF08922">
    <property type="entry name" value="DUF1905"/>
    <property type="match status" value="1"/>
</dbReference>
<dbReference type="Gene3D" id="2.40.30.100">
    <property type="entry name" value="AF2212/PG0164-like"/>
    <property type="match status" value="1"/>
</dbReference>
<dbReference type="InterPro" id="IPR037079">
    <property type="entry name" value="AF2212/PG0164-like_sf"/>
</dbReference>
<organism evidence="2 3">
    <name type="scientific">Serinicoccus hydrothermalis</name>
    <dbReference type="NCBI Taxonomy" id="1758689"/>
    <lineage>
        <taxon>Bacteria</taxon>
        <taxon>Bacillati</taxon>
        <taxon>Actinomycetota</taxon>
        <taxon>Actinomycetes</taxon>
        <taxon>Micrococcales</taxon>
        <taxon>Ornithinimicrobiaceae</taxon>
        <taxon>Serinicoccus</taxon>
    </lineage>
</organism>
<evidence type="ECO:0000256" key="1">
    <source>
        <dbReference type="SAM" id="MobiDB-lite"/>
    </source>
</evidence>
<dbReference type="PATRIC" id="fig|1758689.4.peg.953"/>
<evidence type="ECO:0000313" key="2">
    <source>
        <dbReference type="EMBL" id="ANS78313.1"/>
    </source>
</evidence>
<dbReference type="OrthoDB" id="9808666at2"/>
<dbReference type="AlphaFoldDB" id="A0A1B1NA45"/>
<protein>
    <recommendedName>
        <fullName evidence="4">DUF1905 domain-containing protein</fullName>
    </recommendedName>
</protein>
<keyword evidence="3" id="KW-1185">Reference proteome</keyword>
<evidence type="ECO:0000313" key="3">
    <source>
        <dbReference type="Proteomes" id="UP000092482"/>
    </source>
</evidence>
<dbReference type="KEGG" id="serj:SGUI_0917"/>
<reference evidence="2 3" key="1">
    <citation type="submission" date="2016-03" db="EMBL/GenBank/DDBJ databases">
        <title>Shallow-sea hydrothermal system.</title>
        <authorList>
            <person name="Tang K."/>
        </authorList>
    </citation>
    <scope>NUCLEOTIDE SEQUENCE [LARGE SCALE GENOMIC DNA]</scope>
    <source>
        <strain evidence="2 3">JLT9</strain>
    </source>
</reference>
<name>A0A1B1NA45_9MICO</name>
<dbReference type="SUPFAM" id="SSF141694">
    <property type="entry name" value="AF2212/PG0164-like"/>
    <property type="match status" value="1"/>
</dbReference>
<dbReference type="Proteomes" id="UP000092482">
    <property type="component" value="Chromosome"/>
</dbReference>
<evidence type="ECO:0008006" key="4">
    <source>
        <dbReference type="Google" id="ProtNLM"/>
    </source>
</evidence>
<dbReference type="EMBL" id="CP014989">
    <property type="protein sequence ID" value="ANS78313.1"/>
    <property type="molecule type" value="Genomic_DNA"/>
</dbReference>
<gene>
    <name evidence="2" type="ORF">SGUI_0917</name>
</gene>
<proteinExistence type="predicted"/>
<dbReference type="InterPro" id="IPR015018">
    <property type="entry name" value="DUF1905"/>
</dbReference>
<accession>A0A1B1NA45</accession>
<sequence>MPDSPPTRPAFEWDDDDLPAARHTAATGGPEDGAAGEDEPAPDLEFTGEVVEWRGPAPFHFLVVPKEECAWLTEVMREVTYGWGMVPVTGRVGGTDFTTSLWPRKGSFYVPLKDAVRHAEGIELGDTVRVALTIRSG</sequence>
<feature type="region of interest" description="Disordered" evidence="1">
    <location>
        <begin position="1"/>
        <end position="43"/>
    </location>
</feature>
<dbReference type="STRING" id="1758689.SGUI_0917"/>